<feature type="transmembrane region" description="Helical" evidence="8">
    <location>
        <begin position="161"/>
        <end position="194"/>
    </location>
</feature>
<sequence>MSNLLQAILALVVCLAACQGVIRLAPRLGLMDIPGGRRQHKGPIPRVGGLALLLTLVGLHAVAGSRSPYTPLEVGAVATMGILGFLDDRMDLRARWKATLGLAVAIILAAGATFHLVAQGLQAFEILGITFPPLPGITFALLVLLFWCIPHGFNLIDGANGLAIGFALVTLGSLAITGAVHPMLMGGLAALLLLNWPKARLFLGDCGSLSIGLLLVISGLKALAMPRPNHLLWLFAYPIVDVLTVVVIRLLLRKPVSVGDRNHLHFQIKDRWPALANSAVPYLLLLAAMCASEIYLAGPWLVIPVAGLAALLTTSAYFVVLKTRPVPAEAASLPQAGPVTSPVPSAKPEKQTAWAKNLTVFQWLVAFFLVTRR</sequence>
<reference evidence="9" key="1">
    <citation type="journal article" date="2023" name="Int. J. Syst. Evol. Microbiol.">
        <title>Mesoterricola silvestris gen. nov., sp. nov., Mesoterricola sediminis sp. nov., Geothrix oryzae sp. nov., Geothrix edaphica sp. nov., Geothrix rubra sp. nov., and Geothrix limicola sp. nov., six novel members of Acidobacteriota isolated from soils.</title>
        <authorList>
            <person name="Itoh H."/>
            <person name="Sugisawa Y."/>
            <person name="Mise K."/>
            <person name="Xu Z."/>
            <person name="Kuniyasu M."/>
            <person name="Ushijima N."/>
            <person name="Kawano K."/>
            <person name="Kobayashi E."/>
            <person name="Shiratori Y."/>
            <person name="Masuda Y."/>
            <person name="Senoo K."/>
        </authorList>
    </citation>
    <scope>NUCLEOTIDE SEQUENCE</scope>
    <source>
        <strain evidence="9">W786</strain>
    </source>
</reference>
<dbReference type="GO" id="GO:0009103">
    <property type="term" value="P:lipopolysaccharide biosynthetic process"/>
    <property type="evidence" value="ECO:0007669"/>
    <property type="project" value="TreeGrafter"/>
</dbReference>
<dbReference type="KEGG" id="msea:METESE_02600"/>
<name>A0AA48GWD0_9BACT</name>
<dbReference type="GO" id="GO:0046872">
    <property type="term" value="F:metal ion binding"/>
    <property type="evidence" value="ECO:0007669"/>
    <property type="project" value="UniProtKB-KW"/>
</dbReference>
<dbReference type="GO" id="GO:0005886">
    <property type="term" value="C:plasma membrane"/>
    <property type="evidence" value="ECO:0007669"/>
    <property type="project" value="UniProtKB-SubCell"/>
</dbReference>
<feature type="transmembrane region" description="Helical" evidence="8">
    <location>
        <begin position="129"/>
        <end position="149"/>
    </location>
</feature>
<dbReference type="GO" id="GO:0016780">
    <property type="term" value="F:phosphotransferase activity, for other substituted phosphate groups"/>
    <property type="evidence" value="ECO:0007669"/>
    <property type="project" value="InterPro"/>
</dbReference>
<keyword evidence="4 8" id="KW-0812">Transmembrane</keyword>
<keyword evidence="2" id="KW-1003">Cell membrane</keyword>
<dbReference type="CDD" id="cd06853">
    <property type="entry name" value="GT_WecA_like"/>
    <property type="match status" value="1"/>
</dbReference>
<proteinExistence type="predicted"/>
<feature type="transmembrane region" description="Helical" evidence="8">
    <location>
        <begin position="301"/>
        <end position="320"/>
    </location>
</feature>
<dbReference type="Pfam" id="PF00953">
    <property type="entry name" value="Glycos_transf_4"/>
    <property type="match status" value="1"/>
</dbReference>
<evidence type="ECO:0000256" key="1">
    <source>
        <dbReference type="ARBA" id="ARBA00004651"/>
    </source>
</evidence>
<evidence type="ECO:0000256" key="2">
    <source>
        <dbReference type="ARBA" id="ARBA00022475"/>
    </source>
</evidence>
<dbReference type="GO" id="GO:0071555">
    <property type="term" value="P:cell wall organization"/>
    <property type="evidence" value="ECO:0007669"/>
    <property type="project" value="TreeGrafter"/>
</dbReference>
<dbReference type="Proteomes" id="UP001228113">
    <property type="component" value="Chromosome"/>
</dbReference>
<feature type="transmembrane region" description="Helical" evidence="8">
    <location>
        <begin position="44"/>
        <end position="62"/>
    </location>
</feature>
<evidence type="ECO:0000313" key="10">
    <source>
        <dbReference type="Proteomes" id="UP001228113"/>
    </source>
</evidence>
<comment type="cofactor">
    <cofactor evidence="7">
        <name>Mg(2+)</name>
        <dbReference type="ChEBI" id="CHEBI:18420"/>
    </cofactor>
</comment>
<accession>A0AA48GWD0</accession>
<feature type="binding site" evidence="7">
    <location>
        <position position="205"/>
    </location>
    <ligand>
        <name>Mg(2+)</name>
        <dbReference type="ChEBI" id="CHEBI:18420"/>
    </ligand>
</feature>
<feature type="binding site" evidence="7">
    <location>
        <position position="154"/>
    </location>
    <ligand>
        <name>Mg(2+)</name>
        <dbReference type="ChEBI" id="CHEBI:18420"/>
    </ligand>
</feature>
<dbReference type="EMBL" id="AP027081">
    <property type="protein sequence ID" value="BDU75302.1"/>
    <property type="molecule type" value="Genomic_DNA"/>
</dbReference>
<keyword evidence="5 8" id="KW-1133">Transmembrane helix</keyword>
<organism evidence="9 10">
    <name type="scientific">Mesoterricola sediminis</name>
    <dbReference type="NCBI Taxonomy" id="2927980"/>
    <lineage>
        <taxon>Bacteria</taxon>
        <taxon>Pseudomonadati</taxon>
        <taxon>Acidobacteriota</taxon>
        <taxon>Holophagae</taxon>
        <taxon>Holophagales</taxon>
        <taxon>Holophagaceae</taxon>
        <taxon>Mesoterricola</taxon>
    </lineage>
</organism>
<comment type="subcellular location">
    <subcellularLocation>
        <location evidence="1">Cell membrane</location>
        <topology evidence="1">Multi-pass membrane protein</topology>
    </subcellularLocation>
</comment>
<protein>
    <recommendedName>
        <fullName evidence="11">Undecaprenyl/decaprenyl-phosphate alpha-N-acetylglucosaminyl 1-phosphate transferase</fullName>
    </recommendedName>
</protein>
<keyword evidence="7" id="KW-0479">Metal-binding</keyword>
<evidence type="ECO:0000256" key="4">
    <source>
        <dbReference type="ARBA" id="ARBA00022692"/>
    </source>
</evidence>
<gene>
    <name evidence="9" type="ORF">METESE_02600</name>
</gene>
<feature type="transmembrane region" description="Helical" evidence="8">
    <location>
        <begin position="98"/>
        <end position="117"/>
    </location>
</feature>
<feature type="transmembrane region" description="Helical" evidence="8">
    <location>
        <begin position="69"/>
        <end position="86"/>
    </location>
</feature>
<keyword evidence="7" id="KW-0460">Magnesium</keyword>
<dbReference type="PANTHER" id="PTHR22926:SF3">
    <property type="entry name" value="UNDECAPRENYL-PHOSPHATE ALPHA-N-ACETYLGLUCOSAMINYL 1-PHOSPHATE TRANSFERASE"/>
    <property type="match status" value="1"/>
</dbReference>
<dbReference type="InterPro" id="IPR000715">
    <property type="entry name" value="Glycosyl_transferase_4"/>
</dbReference>
<evidence type="ECO:0008006" key="11">
    <source>
        <dbReference type="Google" id="ProtNLM"/>
    </source>
</evidence>
<evidence type="ECO:0000256" key="8">
    <source>
        <dbReference type="SAM" id="Phobius"/>
    </source>
</evidence>
<evidence type="ECO:0000313" key="9">
    <source>
        <dbReference type="EMBL" id="BDU75302.1"/>
    </source>
</evidence>
<evidence type="ECO:0000256" key="7">
    <source>
        <dbReference type="PIRSR" id="PIRSR600715-1"/>
    </source>
</evidence>
<evidence type="ECO:0000256" key="6">
    <source>
        <dbReference type="ARBA" id="ARBA00023136"/>
    </source>
</evidence>
<keyword evidence="10" id="KW-1185">Reference proteome</keyword>
<evidence type="ECO:0000256" key="5">
    <source>
        <dbReference type="ARBA" id="ARBA00022989"/>
    </source>
</evidence>
<feature type="transmembrane region" description="Helical" evidence="8">
    <location>
        <begin position="230"/>
        <end position="252"/>
    </location>
</feature>
<dbReference type="AlphaFoldDB" id="A0AA48GWD0"/>
<evidence type="ECO:0000256" key="3">
    <source>
        <dbReference type="ARBA" id="ARBA00022679"/>
    </source>
</evidence>
<keyword evidence="3" id="KW-0808">Transferase</keyword>
<dbReference type="PANTHER" id="PTHR22926">
    <property type="entry name" value="PHOSPHO-N-ACETYLMURAMOYL-PENTAPEPTIDE-TRANSFERASE"/>
    <property type="match status" value="1"/>
</dbReference>
<dbReference type="GO" id="GO:0044038">
    <property type="term" value="P:cell wall macromolecule biosynthetic process"/>
    <property type="evidence" value="ECO:0007669"/>
    <property type="project" value="TreeGrafter"/>
</dbReference>
<keyword evidence="6 8" id="KW-0472">Membrane</keyword>
<feature type="transmembrane region" description="Helical" evidence="8">
    <location>
        <begin position="272"/>
        <end position="295"/>
    </location>
</feature>